<dbReference type="NCBIfam" id="NF043076">
    <property type="entry name" value="PHA_gran_PhaM"/>
    <property type="match status" value="1"/>
</dbReference>
<evidence type="ECO:0000313" key="3">
    <source>
        <dbReference type="Proteomes" id="UP000077037"/>
    </source>
</evidence>
<feature type="compositionally biased region" description="Low complexity" evidence="1">
    <location>
        <begin position="193"/>
        <end position="230"/>
    </location>
</feature>
<evidence type="ECO:0000256" key="1">
    <source>
        <dbReference type="SAM" id="MobiDB-lite"/>
    </source>
</evidence>
<dbReference type="EMBL" id="FKBS01000014">
    <property type="protein sequence ID" value="SAI19107.1"/>
    <property type="molecule type" value="Genomic_DNA"/>
</dbReference>
<evidence type="ECO:0000313" key="2">
    <source>
        <dbReference type="EMBL" id="SAI19107.1"/>
    </source>
</evidence>
<gene>
    <name evidence="2" type="ORF">SAMEA1982600_01562</name>
</gene>
<sequence>MTDSSTNPFILPGMGQSSNLSGNPLLASMEMMKQAWAGLTGPGGLAQALPMTAPMNVEELERRIADLRAVEGWLRMNLSMLGSTIQGMEVQRATIATLRSFIDSAASLDTGSAPAPGQPTPLEIVLGIKPAPKDDKAASAASSADAPGADAASPGPEALDSAARSASRAWWDLMQQQFNNIAQATVASMSSMASAPEATAQQAPAERAPSAPAGGAPRAADATAAKTAKPAAKKTAARKTPARKAAARKTAAKPAADKT</sequence>
<protein>
    <submittedName>
        <fullName evidence="2">Regulatory protein</fullName>
    </submittedName>
</protein>
<dbReference type="AlphaFoldDB" id="A0A157NCM9"/>
<feature type="compositionally biased region" description="Basic residues" evidence="1">
    <location>
        <begin position="231"/>
        <end position="251"/>
    </location>
</feature>
<feature type="region of interest" description="Disordered" evidence="1">
    <location>
        <begin position="133"/>
        <end position="163"/>
    </location>
</feature>
<accession>A0A157NCM9</accession>
<feature type="region of interest" description="Disordered" evidence="1">
    <location>
        <begin position="193"/>
        <end position="259"/>
    </location>
</feature>
<dbReference type="Proteomes" id="UP000077037">
    <property type="component" value="Unassembled WGS sequence"/>
</dbReference>
<proteinExistence type="predicted"/>
<reference evidence="2 3" key="1">
    <citation type="submission" date="2016-03" db="EMBL/GenBank/DDBJ databases">
        <authorList>
            <consortium name="Pathogen Informatics"/>
        </authorList>
    </citation>
    <scope>NUCLEOTIDE SEQUENCE [LARGE SCALE GENOMIC DNA]</scope>
    <source>
        <strain evidence="2 3">NCTC13364</strain>
    </source>
</reference>
<feature type="compositionally biased region" description="Low complexity" evidence="1">
    <location>
        <begin position="138"/>
        <end position="163"/>
    </location>
</feature>
<organism evidence="2 3">
    <name type="scientific">Bordetella ansorpii</name>
    <dbReference type="NCBI Taxonomy" id="288768"/>
    <lineage>
        <taxon>Bacteria</taxon>
        <taxon>Pseudomonadati</taxon>
        <taxon>Pseudomonadota</taxon>
        <taxon>Betaproteobacteria</taxon>
        <taxon>Burkholderiales</taxon>
        <taxon>Alcaligenaceae</taxon>
        <taxon>Bordetella</taxon>
    </lineage>
</organism>
<dbReference type="InterPro" id="IPR050026">
    <property type="entry name" value="PHA_gran_PhaM_N"/>
</dbReference>
<dbReference type="OrthoDB" id="8566581at2"/>
<name>A0A157NCM9_9BORD</name>
<dbReference type="RefSeq" id="WP_066410456.1">
    <property type="nucleotide sequence ID" value="NZ_FKBS01000014.1"/>
</dbReference>